<name>E1RIP6_METP4</name>
<sequence>MKTIKDPVHGYISVNEKILPLLDSPQVQRLRHIRQLGFSDMVYPGANHTRFEHSLGTMHLAGILAKRLKLDDNDVLLSMVSGILHDIGHGPFSHATEPLIEEYIGRSHHEVEHMLHETEISGAVEKIGLDPSEICRMIEGKHKLAGIIHGDLDVDRMDYLMRDAHYTGVPYGTVDAQRLIQSTILSENGLALKDTGIIAAESLLIARTLMRPTIYFHHVSRIAESMVKAAAVRHLEATGSDRANELLSMDDGSFSVELMNSESESASTLMKSLMRRSLYKRSIYVGLDQIRMSSVLRSSDLIDERRIATEIAEIAGVNEDFVLVDIPSFPSPMSIDVMVENRNDLVSLEEMSPLLNTLNDTRRIQWRMGVYTLPEYRKAVESAATEILNISKPTKQNKLNI</sequence>
<proteinExistence type="predicted"/>
<dbReference type="Pfam" id="PF01966">
    <property type="entry name" value="HD"/>
    <property type="match status" value="1"/>
</dbReference>
<dbReference type="SUPFAM" id="SSF109604">
    <property type="entry name" value="HD-domain/PDEase-like"/>
    <property type="match status" value="1"/>
</dbReference>
<gene>
    <name evidence="2" type="ordered locus">Mpet_1886</name>
</gene>
<dbReference type="EMBL" id="CP002117">
    <property type="protein sequence ID" value="ADN36638.1"/>
    <property type="molecule type" value="Genomic_DNA"/>
</dbReference>
<reference evidence="2 3" key="1">
    <citation type="journal article" date="2010" name="Stand. Genomic Sci.">
        <title>Complete genome sequence of Methanoplanus petrolearius type strain (SEBR 4847).</title>
        <authorList>
            <person name="Brambilla E."/>
            <person name="Djao O.D."/>
            <person name="Daligault H."/>
            <person name="Lapidus A."/>
            <person name="Lucas S."/>
            <person name="Hammon N."/>
            <person name="Nolan M."/>
            <person name="Tice H."/>
            <person name="Cheng J.F."/>
            <person name="Han C."/>
            <person name="Tapia R."/>
            <person name="Goodwin L."/>
            <person name="Pitluck S."/>
            <person name="Liolios K."/>
            <person name="Ivanova N."/>
            <person name="Mavromatis K."/>
            <person name="Mikhailova N."/>
            <person name="Pati A."/>
            <person name="Chen A."/>
            <person name="Palaniappan K."/>
            <person name="Land M."/>
            <person name="Hauser L."/>
            <person name="Chang Y.J."/>
            <person name="Jeffries C.D."/>
            <person name="Rohde M."/>
            <person name="Spring S."/>
            <person name="Sikorski J."/>
            <person name="Goker M."/>
            <person name="Woyke T."/>
            <person name="Bristow J."/>
            <person name="Eisen J.A."/>
            <person name="Markowitz V."/>
            <person name="Hugenholtz P."/>
            <person name="Kyrpides N.C."/>
            <person name="Klenk H.P."/>
        </authorList>
    </citation>
    <scope>NUCLEOTIDE SEQUENCE [LARGE SCALE GENOMIC DNA]</scope>
    <source>
        <strain evidence="3">DSM 11571 / OCM 486 / SEBR 4847</strain>
    </source>
</reference>
<dbReference type="OrthoDB" id="8895at2157"/>
<dbReference type="PANTHER" id="PTHR11373">
    <property type="entry name" value="DEOXYNUCLEOSIDE TRIPHOSPHATE TRIPHOSPHOHYDROLASE"/>
    <property type="match status" value="1"/>
</dbReference>
<dbReference type="InterPro" id="IPR050135">
    <property type="entry name" value="dGTPase-like"/>
</dbReference>
<evidence type="ECO:0000313" key="3">
    <source>
        <dbReference type="Proteomes" id="UP000006565"/>
    </source>
</evidence>
<dbReference type="Proteomes" id="UP000006565">
    <property type="component" value="Chromosome"/>
</dbReference>
<organism evidence="2 3">
    <name type="scientific">Methanolacinia petrolearia (strain DSM 11571 / OCM 486 / SEBR 4847)</name>
    <name type="common">Methanoplanus petrolearius</name>
    <dbReference type="NCBI Taxonomy" id="679926"/>
    <lineage>
        <taxon>Archaea</taxon>
        <taxon>Methanobacteriati</taxon>
        <taxon>Methanobacteriota</taxon>
        <taxon>Stenosarchaea group</taxon>
        <taxon>Methanomicrobia</taxon>
        <taxon>Methanomicrobiales</taxon>
        <taxon>Methanomicrobiaceae</taxon>
        <taxon>Methanolacinia</taxon>
    </lineage>
</organism>
<dbReference type="InterPro" id="IPR003607">
    <property type="entry name" value="HD/PDEase_dom"/>
</dbReference>
<dbReference type="RefSeq" id="WP_013329815.1">
    <property type="nucleotide sequence ID" value="NC_014507.1"/>
</dbReference>
<dbReference type="STRING" id="679926.Mpet_1886"/>
<dbReference type="GeneID" id="9744363"/>
<evidence type="ECO:0000259" key="1">
    <source>
        <dbReference type="PROSITE" id="PS51831"/>
    </source>
</evidence>
<dbReference type="InterPro" id="IPR045509">
    <property type="entry name" value="HD_assoc_2"/>
</dbReference>
<dbReference type="Pfam" id="PF19276">
    <property type="entry name" value="HD_assoc_2"/>
    <property type="match status" value="1"/>
</dbReference>
<keyword evidence="3" id="KW-1185">Reference proteome</keyword>
<dbReference type="SMART" id="SM00471">
    <property type="entry name" value="HDc"/>
    <property type="match status" value="1"/>
</dbReference>
<keyword evidence="2" id="KW-0378">Hydrolase</keyword>
<dbReference type="CDD" id="cd00077">
    <property type="entry name" value="HDc"/>
    <property type="match status" value="1"/>
</dbReference>
<dbReference type="InterPro" id="IPR006674">
    <property type="entry name" value="HD_domain"/>
</dbReference>
<dbReference type="GO" id="GO:0006203">
    <property type="term" value="P:dGTP catabolic process"/>
    <property type="evidence" value="ECO:0007669"/>
    <property type="project" value="TreeGrafter"/>
</dbReference>
<evidence type="ECO:0000313" key="2">
    <source>
        <dbReference type="EMBL" id="ADN36638.1"/>
    </source>
</evidence>
<dbReference type="HOGENOM" id="CLU_026821_3_1_2"/>
<accession>E1RIP6</accession>
<dbReference type="PROSITE" id="PS51831">
    <property type="entry name" value="HD"/>
    <property type="match status" value="1"/>
</dbReference>
<feature type="domain" description="HD" evidence="1">
    <location>
        <begin position="50"/>
        <end position="160"/>
    </location>
</feature>
<dbReference type="KEGG" id="mpi:Mpet_1886"/>
<dbReference type="eggNOG" id="arCOG04430">
    <property type="taxonomic scope" value="Archaea"/>
</dbReference>
<dbReference type="PANTHER" id="PTHR11373:SF4">
    <property type="entry name" value="DEOXYNUCLEOSIDE TRIPHOSPHATE TRIPHOSPHOHYDROLASE SAMHD1"/>
    <property type="match status" value="1"/>
</dbReference>
<protein>
    <submittedName>
        <fullName evidence="2">Metal dependent phosphohydrolase</fullName>
    </submittedName>
</protein>
<dbReference type="AlphaFoldDB" id="E1RIP6"/>
<dbReference type="Gene3D" id="1.10.3210.10">
    <property type="entry name" value="Hypothetical protein af1432"/>
    <property type="match status" value="1"/>
</dbReference>
<dbReference type="GO" id="GO:0008832">
    <property type="term" value="F:dGTPase activity"/>
    <property type="evidence" value="ECO:0007669"/>
    <property type="project" value="TreeGrafter"/>
</dbReference>